<organism evidence="3">
    <name type="scientific">Laccaria bicolor (strain S238N-H82 / ATCC MYA-4686)</name>
    <name type="common">Bicoloured deceiver</name>
    <name type="synonym">Laccaria laccata var. bicolor</name>
    <dbReference type="NCBI Taxonomy" id="486041"/>
    <lineage>
        <taxon>Eukaryota</taxon>
        <taxon>Fungi</taxon>
        <taxon>Dikarya</taxon>
        <taxon>Basidiomycota</taxon>
        <taxon>Agaricomycotina</taxon>
        <taxon>Agaricomycetes</taxon>
        <taxon>Agaricomycetidae</taxon>
        <taxon>Agaricales</taxon>
        <taxon>Agaricineae</taxon>
        <taxon>Hydnangiaceae</taxon>
        <taxon>Laccaria</taxon>
    </lineage>
</organism>
<dbReference type="GO" id="GO:0019005">
    <property type="term" value="C:SCF ubiquitin ligase complex"/>
    <property type="evidence" value="ECO:0007669"/>
    <property type="project" value="TreeGrafter"/>
</dbReference>
<dbReference type="KEGG" id="lbc:LACBIDRAFT_325160"/>
<dbReference type="AlphaFoldDB" id="B0D414"/>
<dbReference type="HOGENOM" id="CLU_348527_0_0_1"/>
<dbReference type="OrthoDB" id="2841072at2759"/>
<feature type="region of interest" description="Disordered" evidence="1">
    <location>
        <begin position="230"/>
        <end position="253"/>
    </location>
</feature>
<gene>
    <name evidence="2" type="ORF">LACBIDRAFT_325160</name>
</gene>
<proteinExistence type="predicted"/>
<accession>B0D414</accession>
<feature type="compositionally biased region" description="Basic and acidic residues" evidence="1">
    <location>
        <begin position="231"/>
        <end position="246"/>
    </location>
</feature>
<dbReference type="GO" id="GO:0031146">
    <property type="term" value="P:SCF-dependent proteasomal ubiquitin-dependent protein catabolic process"/>
    <property type="evidence" value="ECO:0007669"/>
    <property type="project" value="TreeGrafter"/>
</dbReference>
<dbReference type="Proteomes" id="UP000001194">
    <property type="component" value="Unassembled WGS sequence"/>
</dbReference>
<keyword evidence="3" id="KW-1185">Reference proteome</keyword>
<dbReference type="Gene3D" id="3.80.10.10">
    <property type="entry name" value="Ribonuclease Inhibitor"/>
    <property type="match status" value="1"/>
</dbReference>
<sequence>MFNDYVTDCTSSSMLICTTHPTSVICPSITGIQCLRKRPSAPSSFNTTLLLQVHIYPNILECPCHLEIRLLPYRDRELLHYIMLFFLRSSMISVCSPPPPPSTASLLSTRLNINPSAVKLQNLTQEIQLLHLLPLLCLLKVLSTALRSLGLGERTFKIEAAEITPVVDLNFVKPFAPNLKNRIYTNLDVCTSLVGDVDAVAAFLDKTFPRHQKLSYSSFYRHPFPAATTQLHEEDEKESSHDHDQDISSQFSNPSLDRSSLKVIMHHCLEIQEILAEIFQYISSEPCSDRVRSPPATLAGLARTCTTFTDPATDVLWHTQPADLFNLINCLPSHAVEAIKRDVIRPEDFSRVFYYSAKIKVMSNSRYKSYHPRRASLAPSVSLADDALDHIRKINSGKGPLVPNVRELEVLLNDFKGEASLPHLVIGGALKSMEVVYRDNEISPSKPVPQLVTLAEVLGAASSLPTTLKLDMENEYFERHILDSPPAIVELLPHLTNVTFLNINSLKLSDVGVNFLSTLPALEKLSINITGINFFQLPAIPPDVESVFPRLKFLAIATELLSSVSQFVTRWKPSRLERFVIERTYCYAAPHVWDLEGFFEVLGKNLKNGHLLKELALYNTSSLQWYEHLGEHTSIISADIFRCLCAKFHNLIELSISLDASYDIDDASLMEIARGWPALRHLCFEECTFGIETAKVTPAGLIAFVAACPQLEELTLRFKATIDFPTPEQTVPSPTLRCLNACTSPIDDADVVAAFLEKSFPSLQSLKCGWFYPHPHDGEPMQLYDDNPEEGTTEGFYNKTWENVWKKLF</sequence>
<dbReference type="PANTHER" id="PTHR13318">
    <property type="entry name" value="PARTNER OF PAIRED, ISOFORM B-RELATED"/>
    <property type="match status" value="1"/>
</dbReference>
<dbReference type="STRING" id="486041.B0D414"/>
<protein>
    <submittedName>
        <fullName evidence="2">Predicted protein</fullName>
    </submittedName>
</protein>
<dbReference type="EMBL" id="DS547097">
    <property type="protein sequence ID" value="EDR10497.1"/>
    <property type="molecule type" value="Genomic_DNA"/>
</dbReference>
<dbReference type="InParanoid" id="B0D414"/>
<name>B0D414_LACBS</name>
<dbReference type="GeneID" id="6074312"/>
<evidence type="ECO:0000313" key="3">
    <source>
        <dbReference type="Proteomes" id="UP000001194"/>
    </source>
</evidence>
<evidence type="ECO:0000313" key="2">
    <source>
        <dbReference type="EMBL" id="EDR10497.1"/>
    </source>
</evidence>
<dbReference type="RefSeq" id="XP_001878947.1">
    <property type="nucleotide sequence ID" value="XM_001878912.1"/>
</dbReference>
<reference evidence="2 3" key="1">
    <citation type="journal article" date="2008" name="Nature">
        <title>The genome of Laccaria bicolor provides insights into mycorrhizal symbiosis.</title>
        <authorList>
            <person name="Martin F."/>
            <person name="Aerts A."/>
            <person name="Ahren D."/>
            <person name="Brun A."/>
            <person name="Danchin E.G.J."/>
            <person name="Duchaussoy F."/>
            <person name="Gibon J."/>
            <person name="Kohler A."/>
            <person name="Lindquist E."/>
            <person name="Pereda V."/>
            <person name="Salamov A."/>
            <person name="Shapiro H.J."/>
            <person name="Wuyts J."/>
            <person name="Blaudez D."/>
            <person name="Buee M."/>
            <person name="Brokstein P."/>
            <person name="Canbaeck B."/>
            <person name="Cohen D."/>
            <person name="Courty P.E."/>
            <person name="Coutinho P.M."/>
            <person name="Delaruelle C."/>
            <person name="Detter J.C."/>
            <person name="Deveau A."/>
            <person name="DiFazio S."/>
            <person name="Duplessis S."/>
            <person name="Fraissinet-Tachet L."/>
            <person name="Lucic E."/>
            <person name="Frey-Klett P."/>
            <person name="Fourrey C."/>
            <person name="Feussner I."/>
            <person name="Gay G."/>
            <person name="Grimwood J."/>
            <person name="Hoegger P.J."/>
            <person name="Jain P."/>
            <person name="Kilaru S."/>
            <person name="Labbe J."/>
            <person name="Lin Y.C."/>
            <person name="Legue V."/>
            <person name="Le Tacon F."/>
            <person name="Marmeisse R."/>
            <person name="Melayah D."/>
            <person name="Montanini B."/>
            <person name="Muratet M."/>
            <person name="Nehls U."/>
            <person name="Niculita-Hirzel H."/>
            <person name="Oudot-Le Secq M.P."/>
            <person name="Peter M."/>
            <person name="Quesneville H."/>
            <person name="Rajashekar B."/>
            <person name="Reich M."/>
            <person name="Rouhier N."/>
            <person name="Schmutz J."/>
            <person name="Yin T."/>
            <person name="Chalot M."/>
            <person name="Henrissat B."/>
            <person name="Kuees U."/>
            <person name="Lucas S."/>
            <person name="Van de Peer Y."/>
            <person name="Podila G.K."/>
            <person name="Polle A."/>
            <person name="Pukkila P.J."/>
            <person name="Richardson P.M."/>
            <person name="Rouze P."/>
            <person name="Sanders I.R."/>
            <person name="Stajich J.E."/>
            <person name="Tunlid A."/>
            <person name="Tuskan G."/>
            <person name="Grigoriev I.V."/>
        </authorList>
    </citation>
    <scope>NUCLEOTIDE SEQUENCE [LARGE SCALE GENOMIC DNA]</scope>
    <source>
        <strain evidence="3">S238N-H82 / ATCC MYA-4686</strain>
    </source>
</reference>
<dbReference type="InterPro" id="IPR032675">
    <property type="entry name" value="LRR_dom_sf"/>
</dbReference>
<evidence type="ECO:0000256" key="1">
    <source>
        <dbReference type="SAM" id="MobiDB-lite"/>
    </source>
</evidence>
<dbReference type="SUPFAM" id="SSF52047">
    <property type="entry name" value="RNI-like"/>
    <property type="match status" value="1"/>
</dbReference>